<reference evidence="1 2" key="1">
    <citation type="submission" date="2024-04" db="EMBL/GenBank/DDBJ databases">
        <title>Genomic Markers of Mycobacteria.</title>
        <authorList>
            <person name="Soliman M.S."/>
            <person name="Elkholy A."/>
            <person name="Soliman N.S."/>
            <person name="Abbas A."/>
            <person name="Khayrat S."/>
            <person name="Shawky S."/>
        </authorList>
    </citation>
    <scope>NUCLEOTIDE SEQUENCE [LARGE SCALE GENOMIC DNA]</scope>
    <source>
        <strain evidence="1 2">Egy-CU-AM5</strain>
    </source>
</reference>
<sequence>LDACSRLSCHSRVATGWAPRAVDELSQRQFLIIEATMCSPDERQTSNMYGAIGLTMPKHRM</sequence>
<dbReference type="Proteomes" id="UP001558474">
    <property type="component" value="Unassembled WGS sequence"/>
</dbReference>
<comment type="caution">
    <text evidence="1">The sequence shown here is derived from an EMBL/GenBank/DDBJ whole genome shotgun (WGS) entry which is preliminary data.</text>
</comment>
<proteinExistence type="predicted"/>
<organism evidence="1 2">
    <name type="scientific">Mycolicibacterium porcinum</name>
    <dbReference type="NCBI Taxonomy" id="39693"/>
    <lineage>
        <taxon>Bacteria</taxon>
        <taxon>Bacillati</taxon>
        <taxon>Actinomycetota</taxon>
        <taxon>Actinomycetes</taxon>
        <taxon>Mycobacteriales</taxon>
        <taxon>Mycobacteriaceae</taxon>
        <taxon>Mycolicibacterium</taxon>
    </lineage>
</organism>
<evidence type="ECO:0000313" key="1">
    <source>
        <dbReference type="EMBL" id="MEX3743487.1"/>
    </source>
</evidence>
<evidence type="ECO:0000313" key="2">
    <source>
        <dbReference type="Proteomes" id="UP001558474"/>
    </source>
</evidence>
<name>A0ABV3VSA4_9MYCO</name>
<dbReference type="EMBL" id="JBDLOU010000202">
    <property type="protein sequence ID" value="MEX3743487.1"/>
    <property type="molecule type" value="Genomic_DNA"/>
</dbReference>
<protein>
    <submittedName>
        <fullName evidence="1">Uncharacterized protein</fullName>
    </submittedName>
</protein>
<feature type="non-terminal residue" evidence="1">
    <location>
        <position position="1"/>
    </location>
</feature>
<accession>A0ABV3VSA4</accession>
<gene>
    <name evidence="1" type="ORF">ABFW12_35170</name>
</gene>
<dbReference type="RefSeq" id="WP_368574814.1">
    <property type="nucleotide sequence ID" value="NZ_JBDLOU010000202.1"/>
</dbReference>
<keyword evidence="2" id="KW-1185">Reference proteome</keyword>